<proteinExistence type="predicted"/>
<protein>
    <submittedName>
        <fullName evidence="1">Uncharacterized protein</fullName>
    </submittedName>
</protein>
<dbReference type="Proteomes" id="UP000000493">
    <property type="component" value="Chromosome"/>
</dbReference>
<dbReference type="EMBL" id="CP002859">
    <property type="protein sequence ID" value="AEI49655.1"/>
    <property type="molecule type" value="Genomic_DNA"/>
</dbReference>
<dbReference type="Gene3D" id="3.40.50.300">
    <property type="entry name" value="P-loop containing nucleotide triphosphate hydrolases"/>
    <property type="match status" value="1"/>
</dbReference>
<dbReference type="InterPro" id="IPR027417">
    <property type="entry name" value="P-loop_NTPase"/>
</dbReference>
<dbReference type="SUPFAM" id="SSF52540">
    <property type="entry name" value="P-loop containing nucleoside triphosphate hydrolases"/>
    <property type="match status" value="1"/>
</dbReference>
<dbReference type="KEGG" id="rsi:Runsl_3280"/>
<dbReference type="Pfam" id="PF13671">
    <property type="entry name" value="AAA_33"/>
    <property type="match status" value="1"/>
</dbReference>
<gene>
    <name evidence="1" type="ordered locus">Runsl_3280</name>
</gene>
<accession>A0A7U3ZLY4</accession>
<keyword evidence="2" id="KW-1185">Reference proteome</keyword>
<reference evidence="2" key="1">
    <citation type="submission" date="2011-06" db="EMBL/GenBank/DDBJ databases">
        <title>The complete genome of chromosome of Runella slithyformis DSM 19594.</title>
        <authorList>
            <consortium name="US DOE Joint Genome Institute (JGI-PGF)"/>
            <person name="Lucas S."/>
            <person name="Han J."/>
            <person name="Lapidus A."/>
            <person name="Bruce D."/>
            <person name="Goodwin L."/>
            <person name="Pitluck S."/>
            <person name="Peters L."/>
            <person name="Kyrpides N."/>
            <person name="Mavromatis K."/>
            <person name="Ivanova N."/>
            <person name="Ovchinnikova G."/>
            <person name="Zhang X."/>
            <person name="Misra M."/>
            <person name="Detter J.C."/>
            <person name="Tapia R."/>
            <person name="Han C."/>
            <person name="Land M."/>
            <person name="Hauser L."/>
            <person name="Markowitz V."/>
            <person name="Cheng J.-F."/>
            <person name="Hugenholtz P."/>
            <person name="Woyke T."/>
            <person name="Wu D."/>
            <person name="Tindall B."/>
            <person name="Faehrich R."/>
            <person name="Brambilla E."/>
            <person name="Klenk H.-P."/>
            <person name="Eisen J.A."/>
        </authorList>
    </citation>
    <scope>NUCLEOTIDE SEQUENCE [LARGE SCALE GENOMIC DNA]</scope>
    <source>
        <strain evidence="2">ATCC 29530 / DSM 19594 / LMG 11500 / NCIMB 11436 / LSU 4</strain>
    </source>
</reference>
<organism evidence="1 2">
    <name type="scientific">Runella slithyformis (strain ATCC 29530 / DSM 19594 / LMG 11500 / NCIMB 11436 / LSU 4)</name>
    <dbReference type="NCBI Taxonomy" id="761193"/>
    <lineage>
        <taxon>Bacteria</taxon>
        <taxon>Pseudomonadati</taxon>
        <taxon>Bacteroidota</taxon>
        <taxon>Cytophagia</taxon>
        <taxon>Cytophagales</taxon>
        <taxon>Spirosomataceae</taxon>
        <taxon>Runella</taxon>
    </lineage>
</organism>
<dbReference type="AlphaFoldDB" id="A0A7U3ZLY4"/>
<sequence length="166" mass="19098">MRHIINLIGPPAAGKSTVIRELKLLLPFYDVLSIDDFRRQQEETTPERENTAWNQLWLEALKSDYCLIESTGTSLNLGMILDRLWRAPGTNIITVALKATLRIRRQREEQRRWSDYRQPPLYEAPSDRPWRPISGMSISISLDTGKRLPTQTAALLLAQLPADFLE</sequence>
<dbReference type="RefSeq" id="WP_013928960.1">
    <property type="nucleotide sequence ID" value="NC_015703.1"/>
</dbReference>
<reference evidence="1 2" key="2">
    <citation type="journal article" date="2012" name="Stand. Genomic Sci.">
        <title>Complete genome sequence of the aquatic bacterium Runella slithyformis type strain (LSU 4(T)).</title>
        <authorList>
            <person name="Copeland A."/>
            <person name="Zhang X."/>
            <person name="Misra M."/>
            <person name="Lapidus A."/>
            <person name="Nolan M."/>
            <person name="Lucas S."/>
            <person name="Deshpande S."/>
            <person name="Cheng J.F."/>
            <person name="Tapia R."/>
            <person name="Goodwin L.A."/>
            <person name="Pitluck S."/>
            <person name="Liolios K."/>
            <person name="Pagani I."/>
            <person name="Ivanova N."/>
            <person name="Mikhailova N."/>
            <person name="Pati A."/>
            <person name="Chen A."/>
            <person name="Palaniappan K."/>
            <person name="Land M."/>
            <person name="Hauser L."/>
            <person name="Pan C."/>
            <person name="Jeffries C.D."/>
            <person name="Detter J.C."/>
            <person name="Brambilla E.M."/>
            <person name="Rohde M."/>
            <person name="Djao O.D."/>
            <person name="Goker M."/>
            <person name="Sikorski J."/>
            <person name="Tindall B.J."/>
            <person name="Woyke T."/>
            <person name="Bristow J."/>
            <person name="Eisen J.A."/>
            <person name="Markowitz V."/>
            <person name="Hugenholtz P."/>
            <person name="Kyrpides N.C."/>
            <person name="Klenk H.P."/>
            <person name="Mavromatis K."/>
        </authorList>
    </citation>
    <scope>NUCLEOTIDE SEQUENCE [LARGE SCALE GENOMIC DNA]</scope>
    <source>
        <strain evidence="2">ATCC 29530 / DSM 19594 / LMG 11500 / NCIMB 11436 / LSU 4</strain>
    </source>
</reference>
<name>A0A7U3ZLY4_RUNSL</name>
<evidence type="ECO:0000313" key="1">
    <source>
        <dbReference type="EMBL" id="AEI49655.1"/>
    </source>
</evidence>
<evidence type="ECO:0000313" key="2">
    <source>
        <dbReference type="Proteomes" id="UP000000493"/>
    </source>
</evidence>